<comment type="caution">
    <text evidence="1">The sequence shown here is derived from an EMBL/GenBank/DDBJ whole genome shotgun (WGS) entry which is preliminary data.</text>
</comment>
<dbReference type="Proteomes" id="UP001048976">
    <property type="component" value="Unassembled WGS sequence"/>
</dbReference>
<accession>A0ABS6NS86</accession>
<name>A0ABS6NS86_9PSED</name>
<organism evidence="1 2">
    <name type="scientific">Pseudomonas azadiae</name>
    <dbReference type="NCBI Taxonomy" id="2843612"/>
    <lineage>
        <taxon>Bacteria</taxon>
        <taxon>Pseudomonadati</taxon>
        <taxon>Pseudomonadota</taxon>
        <taxon>Gammaproteobacteria</taxon>
        <taxon>Pseudomonadales</taxon>
        <taxon>Pseudomonadaceae</taxon>
        <taxon>Pseudomonas</taxon>
    </lineage>
</organism>
<dbReference type="EMBL" id="JAHSTY010000001">
    <property type="protein sequence ID" value="MBV4451068.1"/>
    <property type="molecule type" value="Genomic_DNA"/>
</dbReference>
<evidence type="ECO:0000313" key="1">
    <source>
        <dbReference type="EMBL" id="MBV4451068.1"/>
    </source>
</evidence>
<sequence>MLGTLLLGAASSAFTASSVDLSVKGSITPSACEPSLSDGGIYDLGKIAARDLNKDQPTALPFHRLQLTVSCEASTLVALAPGDNRLGSSSDSAASFKFGLGLINTHEKLGNFFLNIESVLADGVAAHPLGSAYSNWSPTSLMSHHFITAVTTDKTTQTPSPYKQMTAYLLISPTVAPAATLTLTEQVPIDGSVTLTLLYL</sequence>
<reference evidence="1" key="1">
    <citation type="submission" date="2021-06" db="EMBL/GenBank/DDBJ databases">
        <title>Updating the genus Pseudomonas: Description of 43 new species and partition of the Pseudomonas putida group.</title>
        <authorList>
            <person name="Girard L."/>
            <person name="Lood C."/>
            <person name="Vandamme P."/>
            <person name="Rokni-Zadeh H."/>
            <person name="Van Noort V."/>
            <person name="Hofte M."/>
            <person name="Lavigne R."/>
            <person name="De Mot R."/>
        </authorList>
    </citation>
    <scope>NUCLEOTIDE SEQUENCE</scope>
    <source>
        <strain evidence="1">SWRI103</strain>
    </source>
</reference>
<gene>
    <name evidence="1" type="ORF">KVG91_00410</name>
</gene>
<keyword evidence="2" id="KW-1185">Reference proteome</keyword>
<dbReference type="InterPro" id="IPR010546">
    <property type="entry name" value="DUF1120"/>
</dbReference>
<proteinExistence type="predicted"/>
<evidence type="ECO:0000313" key="2">
    <source>
        <dbReference type="Proteomes" id="UP001048976"/>
    </source>
</evidence>
<protein>
    <submittedName>
        <fullName evidence="1">DUF1120 domain-containing protein</fullName>
    </submittedName>
</protein>
<dbReference type="Pfam" id="PF06551">
    <property type="entry name" value="DUF1120"/>
    <property type="match status" value="1"/>
</dbReference>